<accession>A0A7G5XCS3</accession>
<protein>
    <recommendedName>
        <fullName evidence="4">Glycosyltransferase family 39 protein</fullName>
    </recommendedName>
</protein>
<keyword evidence="1" id="KW-0472">Membrane</keyword>
<name>A0A7G5XCS3_9BACT</name>
<feature type="transmembrane region" description="Helical" evidence="1">
    <location>
        <begin position="333"/>
        <end position="353"/>
    </location>
</feature>
<dbReference type="AlphaFoldDB" id="A0A7G5XCS3"/>
<organism evidence="2 3">
    <name type="scientific">Lacibacter sediminis</name>
    <dbReference type="NCBI Taxonomy" id="2760713"/>
    <lineage>
        <taxon>Bacteria</taxon>
        <taxon>Pseudomonadati</taxon>
        <taxon>Bacteroidota</taxon>
        <taxon>Chitinophagia</taxon>
        <taxon>Chitinophagales</taxon>
        <taxon>Chitinophagaceae</taxon>
        <taxon>Lacibacter</taxon>
    </lineage>
</organism>
<feature type="transmembrane region" description="Helical" evidence="1">
    <location>
        <begin position="251"/>
        <end position="271"/>
    </location>
</feature>
<evidence type="ECO:0000313" key="2">
    <source>
        <dbReference type="EMBL" id="QNA43276.1"/>
    </source>
</evidence>
<gene>
    <name evidence="2" type="ORF">H4075_14455</name>
</gene>
<evidence type="ECO:0000256" key="1">
    <source>
        <dbReference type="SAM" id="Phobius"/>
    </source>
</evidence>
<dbReference type="RefSeq" id="WP_182801541.1">
    <property type="nucleotide sequence ID" value="NZ_CP060007.1"/>
</dbReference>
<feature type="transmembrane region" description="Helical" evidence="1">
    <location>
        <begin position="6"/>
        <end position="23"/>
    </location>
</feature>
<keyword evidence="3" id="KW-1185">Reference proteome</keyword>
<feature type="transmembrane region" description="Helical" evidence="1">
    <location>
        <begin position="162"/>
        <end position="179"/>
    </location>
</feature>
<dbReference type="Proteomes" id="UP000515344">
    <property type="component" value="Chromosome"/>
</dbReference>
<proteinExistence type="predicted"/>
<feature type="transmembrane region" description="Helical" evidence="1">
    <location>
        <begin position="185"/>
        <end position="202"/>
    </location>
</feature>
<keyword evidence="1" id="KW-0812">Transmembrane</keyword>
<evidence type="ECO:0008006" key="4">
    <source>
        <dbReference type="Google" id="ProtNLM"/>
    </source>
</evidence>
<keyword evidence="1" id="KW-1133">Transmembrane helix</keyword>
<reference evidence="3" key="1">
    <citation type="submission" date="2020-08" db="EMBL/GenBank/DDBJ databases">
        <title>Lacibacter sp. S13-6-6 genome sequencing.</title>
        <authorList>
            <person name="Jin L."/>
        </authorList>
    </citation>
    <scope>NUCLEOTIDE SEQUENCE [LARGE SCALE GENOMIC DNA]</scope>
    <source>
        <strain evidence="3">S13-6-6</strain>
    </source>
</reference>
<evidence type="ECO:0000313" key="3">
    <source>
        <dbReference type="Proteomes" id="UP000515344"/>
    </source>
</evidence>
<feature type="transmembrane region" description="Helical" evidence="1">
    <location>
        <begin position="390"/>
        <end position="410"/>
    </location>
</feature>
<sequence>MTYLLFAVYLVLFSWLITRVKFIQQSGLPNYWLIGLFMLKVAAGVAYGWFYTTIPNYEQSADSWKFFFDAKSDTQLLYNDPLRYFTSIYDNPYDRDYRHLFSSVNSYWNDLKHTYMVKIVSLFNVFSGSRYYVNVIFYSFITFFGPIAFIRVMNDVFPDRKLLITCGTFLFPSFLFWSSGIHKDGLIFTYISLIVFVVYFGLKKNKLSIKDFLLVGLLLMLIFPVRNHVVLACIPGLFAWWIAEKFFKRKWIAFVGVTVLGTVAFFSAKYVHPKLDLPISIVLRNKDFIKLGGNSFLPQRKLEPTFTGFVQNAPQALNHTLVRPYVTEFLSPLYLASALEILLIWILVSVWFFRYTDNPYKHSVVQFLFLVSMVLLLLTGYIVPQLGAIVRYRAIFFPFILVPIIATISWKQNKLQ</sequence>
<dbReference type="EMBL" id="CP060007">
    <property type="protein sequence ID" value="QNA43276.1"/>
    <property type="molecule type" value="Genomic_DNA"/>
</dbReference>
<dbReference type="KEGG" id="lacs:H4075_14455"/>
<feature type="transmembrane region" description="Helical" evidence="1">
    <location>
        <begin position="214"/>
        <end position="239"/>
    </location>
</feature>
<feature type="transmembrane region" description="Helical" evidence="1">
    <location>
        <begin position="365"/>
        <end position="383"/>
    </location>
</feature>
<feature type="transmembrane region" description="Helical" evidence="1">
    <location>
        <begin position="131"/>
        <end position="150"/>
    </location>
</feature>
<feature type="transmembrane region" description="Helical" evidence="1">
    <location>
        <begin position="30"/>
        <end position="50"/>
    </location>
</feature>